<feature type="compositionally biased region" description="Polar residues" evidence="1">
    <location>
        <begin position="86"/>
        <end position="97"/>
    </location>
</feature>
<sequence length="664" mass="73596">MPLRVTDEGDKSLVTKKKIHRKMSKNGHYQKVRRPTGLEVYTDAARILEELLEQRIDKDVRVGNCPKRNKSDPTRDLIRSPEDSGDASNAVTRSKTMPSRYRESSKEEELKKKDLDDLRDKAALVRKKSKDHGSNSSMDTADDDASETGARRRKKSRFKRAVERLKHVFNRDQKEGIGSLPDNESSSKSPSSVRKKPRHKLTKILMSEKKRRVTAHQEGDSLFEVTEEQDYKNKHGSKHTKITSVRDGDGTSLTTLEYTLSQEMDGHNQISSDGHHSLPLSAIHKPPRVETDNREGPGDSSTWPSPRTSAHQNPSSEYSRPTSLAHRKDSKVSKSSSISPHGTLSSNLKTDLDADGHDGTPTSSSGSKDLGSPNILSSRSNVLDSPGEDIEFMDGVTPTAVNDNRDIQGSSSDITRESAHSTPVKYHGSKGLLDMTWLADQTANGARLQDLELDERSVTARRPDGAIEVTTTLEVRQTTILDDVIEEDVDGVMPGVEDRPTTQEEKEVMYSKVAQRLVEMGDLYAQSFSDHEGRGASVVTPPVALSDLENDIIKCLRSSGDRNSKQADAAVAEVAEESKEEAYNRFRSTVQNSLGRELSWDYLAFLFYTTKGVVSAVGKGTHAASQAKEFTLQYISDTCASWLIDHGGFDSMLSETEETDYELD</sequence>
<feature type="compositionally biased region" description="Basic residues" evidence="1">
    <location>
        <begin position="193"/>
        <end position="202"/>
    </location>
</feature>
<proteinExistence type="predicted"/>
<keyword evidence="3" id="KW-1185">Reference proteome</keyword>
<dbReference type="Gene3D" id="1.10.437.10">
    <property type="entry name" value="Blc2-like"/>
    <property type="match status" value="1"/>
</dbReference>
<feature type="compositionally biased region" description="Polar residues" evidence="1">
    <location>
        <begin position="340"/>
        <end position="349"/>
    </location>
</feature>
<feature type="region of interest" description="Disordered" evidence="1">
    <location>
        <begin position="1"/>
        <end position="33"/>
    </location>
</feature>
<dbReference type="AlphaFoldDB" id="A0AAE1E938"/>
<comment type="caution">
    <text evidence="2">The sequence shown here is derived from an EMBL/GenBank/DDBJ whole genome shotgun (WGS) entry which is preliminary data.</text>
</comment>
<dbReference type="InterPro" id="IPR036834">
    <property type="entry name" value="Bcl-2-like_sf"/>
</dbReference>
<feature type="compositionally biased region" description="Polar residues" evidence="1">
    <location>
        <begin position="251"/>
        <end position="272"/>
    </location>
</feature>
<feature type="compositionally biased region" description="Basic and acidic residues" evidence="1">
    <location>
        <begin position="100"/>
        <end position="123"/>
    </location>
</feature>
<dbReference type="SUPFAM" id="SSF56854">
    <property type="entry name" value="Bcl-2 inhibitors of programmed cell death"/>
    <property type="match status" value="1"/>
</dbReference>
<feature type="compositionally biased region" description="Polar residues" evidence="1">
    <location>
        <begin position="374"/>
        <end position="383"/>
    </location>
</feature>
<protein>
    <submittedName>
        <fullName evidence="2">Uncharacterized protein</fullName>
    </submittedName>
</protein>
<name>A0AAE1E938_9GAST</name>
<feature type="compositionally biased region" description="Polar residues" evidence="1">
    <location>
        <begin position="399"/>
        <end position="413"/>
    </location>
</feature>
<accession>A0AAE1E938</accession>
<evidence type="ECO:0000256" key="1">
    <source>
        <dbReference type="SAM" id="MobiDB-lite"/>
    </source>
</evidence>
<feature type="compositionally biased region" description="Basic residues" evidence="1">
    <location>
        <begin position="14"/>
        <end position="33"/>
    </location>
</feature>
<feature type="region of interest" description="Disordered" evidence="1">
    <location>
        <begin position="59"/>
        <end position="426"/>
    </location>
</feature>
<feature type="compositionally biased region" description="Basic and acidic residues" evidence="1">
    <location>
        <begin position="69"/>
        <end position="82"/>
    </location>
</feature>
<organism evidence="2 3">
    <name type="scientific">Elysia crispata</name>
    <name type="common">lettuce slug</name>
    <dbReference type="NCBI Taxonomy" id="231223"/>
    <lineage>
        <taxon>Eukaryota</taxon>
        <taxon>Metazoa</taxon>
        <taxon>Spiralia</taxon>
        <taxon>Lophotrochozoa</taxon>
        <taxon>Mollusca</taxon>
        <taxon>Gastropoda</taxon>
        <taxon>Heterobranchia</taxon>
        <taxon>Euthyneura</taxon>
        <taxon>Panpulmonata</taxon>
        <taxon>Sacoglossa</taxon>
        <taxon>Placobranchoidea</taxon>
        <taxon>Plakobranchidae</taxon>
        <taxon>Elysia</taxon>
    </lineage>
</organism>
<evidence type="ECO:0000313" key="2">
    <source>
        <dbReference type="EMBL" id="KAK3798030.1"/>
    </source>
</evidence>
<reference evidence="2" key="1">
    <citation type="journal article" date="2023" name="G3 (Bethesda)">
        <title>A reference genome for the long-term kleptoplast-retaining sea slug Elysia crispata morphotype clarki.</title>
        <authorList>
            <person name="Eastman K.E."/>
            <person name="Pendleton A.L."/>
            <person name="Shaikh M.A."/>
            <person name="Suttiyut T."/>
            <person name="Ogas R."/>
            <person name="Tomko P."/>
            <person name="Gavelis G."/>
            <person name="Widhalm J.R."/>
            <person name="Wisecaver J.H."/>
        </authorList>
    </citation>
    <scope>NUCLEOTIDE SEQUENCE</scope>
    <source>
        <strain evidence="2">ECLA1</strain>
    </source>
</reference>
<dbReference type="GO" id="GO:0042981">
    <property type="term" value="P:regulation of apoptotic process"/>
    <property type="evidence" value="ECO:0007669"/>
    <property type="project" value="InterPro"/>
</dbReference>
<feature type="compositionally biased region" description="Polar residues" evidence="1">
    <location>
        <begin position="299"/>
        <end position="322"/>
    </location>
</feature>
<gene>
    <name evidence="2" type="ORF">RRG08_034591</name>
</gene>
<feature type="compositionally biased region" description="Basic and acidic residues" evidence="1">
    <location>
        <begin position="160"/>
        <end position="175"/>
    </location>
</feature>
<feature type="compositionally biased region" description="Basic and acidic residues" evidence="1">
    <location>
        <begin position="287"/>
        <end position="297"/>
    </location>
</feature>
<dbReference type="Proteomes" id="UP001283361">
    <property type="component" value="Unassembled WGS sequence"/>
</dbReference>
<dbReference type="EMBL" id="JAWDGP010000724">
    <property type="protein sequence ID" value="KAK3798030.1"/>
    <property type="molecule type" value="Genomic_DNA"/>
</dbReference>
<feature type="compositionally biased region" description="Basic and acidic residues" evidence="1">
    <location>
        <begin position="1"/>
        <end position="13"/>
    </location>
</feature>
<evidence type="ECO:0000313" key="3">
    <source>
        <dbReference type="Proteomes" id="UP001283361"/>
    </source>
</evidence>